<dbReference type="InterPro" id="IPR036465">
    <property type="entry name" value="vWFA_dom_sf"/>
</dbReference>
<dbReference type="OMA" id="QWMACYN"/>
<sequence>MLITDGAPYTYEKIFQQYNWPNIPVRVFTYLIGREVTDMDEVQWMACYNRGYYTHVTTLAEVREQVQKYIPVMSRPVVLSGEHP</sequence>
<evidence type="ECO:0000313" key="1">
    <source>
        <dbReference type="EMBL" id="KFM65776.1"/>
    </source>
</evidence>
<accession>A0A087TKY7</accession>
<dbReference type="AlphaFoldDB" id="A0A087TKY7"/>
<dbReference type="PANTHER" id="PTHR10166">
    <property type="entry name" value="VOLTAGE-DEPENDENT CALCIUM CHANNEL SUBUNIT ALPHA-2/DELTA-RELATED"/>
    <property type="match status" value="1"/>
</dbReference>
<keyword evidence="2" id="KW-1185">Reference proteome</keyword>
<dbReference type="PANTHER" id="PTHR10166:SF37">
    <property type="entry name" value="STOLID, ISOFORM H"/>
    <property type="match status" value="1"/>
</dbReference>
<dbReference type="Gene3D" id="3.40.50.410">
    <property type="entry name" value="von Willebrand factor, type A domain"/>
    <property type="match status" value="1"/>
</dbReference>
<gene>
    <name evidence="1" type="ORF">X975_02728</name>
</gene>
<dbReference type="SUPFAM" id="SSF53300">
    <property type="entry name" value="vWA-like"/>
    <property type="match status" value="1"/>
</dbReference>
<dbReference type="Proteomes" id="UP000054359">
    <property type="component" value="Unassembled WGS sequence"/>
</dbReference>
<organism evidence="1 2">
    <name type="scientific">Stegodyphus mimosarum</name>
    <name type="common">African social velvet spider</name>
    <dbReference type="NCBI Taxonomy" id="407821"/>
    <lineage>
        <taxon>Eukaryota</taxon>
        <taxon>Metazoa</taxon>
        <taxon>Ecdysozoa</taxon>
        <taxon>Arthropoda</taxon>
        <taxon>Chelicerata</taxon>
        <taxon>Arachnida</taxon>
        <taxon>Araneae</taxon>
        <taxon>Araneomorphae</taxon>
        <taxon>Entelegynae</taxon>
        <taxon>Eresoidea</taxon>
        <taxon>Eresidae</taxon>
        <taxon>Stegodyphus</taxon>
    </lineage>
</organism>
<dbReference type="STRING" id="407821.A0A087TKY7"/>
<evidence type="ECO:0000313" key="2">
    <source>
        <dbReference type="Proteomes" id="UP000054359"/>
    </source>
</evidence>
<dbReference type="GO" id="GO:0005245">
    <property type="term" value="F:voltage-gated calcium channel activity"/>
    <property type="evidence" value="ECO:0007669"/>
    <property type="project" value="TreeGrafter"/>
</dbReference>
<feature type="non-terminal residue" evidence="1">
    <location>
        <position position="84"/>
    </location>
</feature>
<reference evidence="1 2" key="1">
    <citation type="submission" date="2013-11" db="EMBL/GenBank/DDBJ databases">
        <title>Genome sequencing of Stegodyphus mimosarum.</title>
        <authorList>
            <person name="Bechsgaard J."/>
        </authorList>
    </citation>
    <scope>NUCLEOTIDE SEQUENCE [LARGE SCALE GENOMIC DNA]</scope>
</reference>
<dbReference type="InterPro" id="IPR051173">
    <property type="entry name" value="Ca_channel_alpha-2/delta"/>
</dbReference>
<dbReference type="OrthoDB" id="10054666at2759"/>
<name>A0A087TKY7_STEMI</name>
<dbReference type="GO" id="GO:0005891">
    <property type="term" value="C:voltage-gated calcium channel complex"/>
    <property type="evidence" value="ECO:0007669"/>
    <property type="project" value="TreeGrafter"/>
</dbReference>
<proteinExistence type="predicted"/>
<protein>
    <submittedName>
        <fullName evidence="1">Voltage-dependent calcium channel subunit alpha-2/delta-3</fullName>
    </submittedName>
</protein>
<dbReference type="EMBL" id="KK115696">
    <property type="protein sequence ID" value="KFM65776.1"/>
    <property type="molecule type" value="Genomic_DNA"/>
</dbReference>